<proteinExistence type="predicted"/>
<name>A0A7J0HFC2_9ERIC</name>
<reference evidence="1 2" key="1">
    <citation type="submission" date="2019-07" db="EMBL/GenBank/DDBJ databases">
        <title>De Novo Assembly of kiwifruit Actinidia rufa.</title>
        <authorList>
            <person name="Sugita-Konishi S."/>
            <person name="Sato K."/>
            <person name="Mori E."/>
            <person name="Abe Y."/>
            <person name="Kisaki G."/>
            <person name="Hamano K."/>
            <person name="Suezawa K."/>
            <person name="Otani M."/>
            <person name="Fukuda T."/>
            <person name="Manabe T."/>
            <person name="Gomi K."/>
            <person name="Tabuchi M."/>
            <person name="Akimitsu K."/>
            <person name="Kataoka I."/>
        </authorList>
    </citation>
    <scope>NUCLEOTIDE SEQUENCE [LARGE SCALE GENOMIC DNA]</scope>
    <source>
        <strain evidence="2">cv. Fuchu</strain>
    </source>
</reference>
<organism evidence="1 2">
    <name type="scientific">Actinidia rufa</name>
    <dbReference type="NCBI Taxonomy" id="165716"/>
    <lineage>
        <taxon>Eukaryota</taxon>
        <taxon>Viridiplantae</taxon>
        <taxon>Streptophyta</taxon>
        <taxon>Embryophyta</taxon>
        <taxon>Tracheophyta</taxon>
        <taxon>Spermatophyta</taxon>
        <taxon>Magnoliopsida</taxon>
        <taxon>eudicotyledons</taxon>
        <taxon>Gunneridae</taxon>
        <taxon>Pentapetalae</taxon>
        <taxon>asterids</taxon>
        <taxon>Ericales</taxon>
        <taxon>Actinidiaceae</taxon>
        <taxon>Actinidia</taxon>
    </lineage>
</organism>
<dbReference type="OrthoDB" id="512148at2759"/>
<protein>
    <submittedName>
        <fullName evidence="1">Pigment defective 320</fullName>
    </submittedName>
</protein>
<sequence>MKKLRWVSDSGHWELDVSTPMTLDGVARAAPGLGLPLGMTSRGARLSRPKQIDFVQRFMFATLLGQFNLQKFVSVVKQNGLTQPSESSWLKRIGRHLCDKSFYALNFCSELWITPDDTVLVSIEGYGDKKATRKKAVLHHKARSSEPSIAATGMLSEFILPLLYGISFSGFPSAFPVTASCFGWLLGSPSNNEISWIIGKFSGSSFHNSIRKVAWAAMFLYHNLTVEAAWPELFVDHVGTYWDVPFSMAIDLASVASDSGGSYHFCVNHNSGQPKQHEGQLTSGVPMTLLPGLSIRNAFSFKKNVDIWRSKAPKLKMVQPFDILLSNPHISASGILVTNLHYLIVDLIGSLCWEERYLPELHRAFGKQSGAVLTACLGDNLVRSQVEDNSLPFEGLGLRASGINSTILADIFASTSVSMQHGNFQRLFLDLTRFNARMDFPSGSKLFSGATQLAQDLYNSRQPRVEAIQAICPKATLSLQQQIAGPFSFRVDSGVSLDLKNSGWNVSVDDPVFAIEYALQVLGSAKAVAWYSPKQQEFMIELRFFGT</sequence>
<dbReference type="AlphaFoldDB" id="A0A7J0HFC2"/>
<dbReference type="GO" id="GO:0009941">
    <property type="term" value="C:chloroplast envelope"/>
    <property type="evidence" value="ECO:0007669"/>
    <property type="project" value="TreeGrafter"/>
</dbReference>
<evidence type="ECO:0000313" key="2">
    <source>
        <dbReference type="Proteomes" id="UP000585474"/>
    </source>
</evidence>
<dbReference type="EMBL" id="BJWL01000029">
    <property type="protein sequence ID" value="GFZ21665.1"/>
    <property type="molecule type" value="Genomic_DNA"/>
</dbReference>
<dbReference type="PANTHER" id="PTHR34954:SF4">
    <property type="entry name" value="PROTEIN TRIGALACTOSYLDIACYLGLYCEROL 4, CHLOROPLASTIC"/>
    <property type="match status" value="1"/>
</dbReference>
<dbReference type="GO" id="GO:1990052">
    <property type="term" value="P:ER to chloroplast lipid transport"/>
    <property type="evidence" value="ECO:0007669"/>
    <property type="project" value="InterPro"/>
</dbReference>
<dbReference type="PANTHER" id="PTHR34954">
    <property type="entry name" value="EXPRESSED PROTEIN"/>
    <property type="match status" value="1"/>
</dbReference>
<dbReference type="GO" id="GO:0034196">
    <property type="term" value="P:acylglycerol transport"/>
    <property type="evidence" value="ECO:0007669"/>
    <property type="project" value="InterPro"/>
</dbReference>
<evidence type="ECO:0000313" key="1">
    <source>
        <dbReference type="EMBL" id="GFZ21665.1"/>
    </source>
</evidence>
<comment type="caution">
    <text evidence="1">The sequence shown here is derived from an EMBL/GenBank/DDBJ whole genome shotgun (WGS) entry which is preliminary data.</text>
</comment>
<dbReference type="Proteomes" id="UP000585474">
    <property type="component" value="Unassembled WGS sequence"/>
</dbReference>
<accession>A0A7J0HFC2</accession>
<gene>
    <name evidence="1" type="ORF">Acr_29g0008270</name>
</gene>
<dbReference type="GO" id="GO:0070300">
    <property type="term" value="F:phosphatidic acid binding"/>
    <property type="evidence" value="ECO:0007669"/>
    <property type="project" value="InterPro"/>
</dbReference>
<dbReference type="InterPro" id="IPR044160">
    <property type="entry name" value="TGD4-like"/>
</dbReference>
<keyword evidence="2" id="KW-1185">Reference proteome</keyword>